<evidence type="ECO:0000313" key="5">
    <source>
        <dbReference type="Proteomes" id="UP000188243"/>
    </source>
</evidence>
<dbReference type="Pfam" id="PF00534">
    <property type="entry name" value="Glycos_transf_1"/>
    <property type="match status" value="1"/>
</dbReference>
<accession>A0A1Q2H2P0</accession>
<dbReference type="STRING" id="247523.B0W48_18600"/>
<evidence type="ECO:0000256" key="1">
    <source>
        <dbReference type="ARBA" id="ARBA00022679"/>
    </source>
</evidence>
<dbReference type="InterPro" id="IPR001296">
    <property type="entry name" value="Glyco_trans_1"/>
</dbReference>
<dbReference type="GO" id="GO:0016757">
    <property type="term" value="F:glycosyltransferase activity"/>
    <property type="evidence" value="ECO:0007669"/>
    <property type="project" value="InterPro"/>
</dbReference>
<dbReference type="CDD" id="cd03801">
    <property type="entry name" value="GT4_PimA-like"/>
    <property type="match status" value="1"/>
</dbReference>
<feature type="domain" description="Glycosyltransferase subfamily 4-like N-terminal" evidence="3">
    <location>
        <begin position="23"/>
        <end position="191"/>
    </location>
</feature>
<evidence type="ECO:0000313" key="4">
    <source>
        <dbReference type="EMBL" id="AQQ01613.1"/>
    </source>
</evidence>
<dbReference type="AlphaFoldDB" id="A0A1Q2H2P0"/>
<sequence length="384" mass="43446">MPKQHVVLIMPLSTYMWGTENCGGVDSVCQMLGEYLVNKVNPDFEYTIIGLDPQSKTPYTGEVISLAEHVNFIWLPCSSKHTGFKIPGIVWQNWHIRKLLKKLQPDLVHAHLWSFLIGSGHRGKSIVTIHSYKQIGRHSFDFLNNLFYEKIIPLLTKSLGDKKIVVGKILKDALLKDGIESEIIYNPIDDSFFNASKKPPRSSNNSLQFITCSLINPKKNIEQAIFLIAKLKNSGFNCHLNIVGGVSNALYSQNIINTVEEQGLCSEISFLGKKNKRELVELYSHADCGIFTSKEETFGLVPLEIIASGLPLLCTEVGILSEKKSFFESLGVLYLNENTTVDQINKCINEHDSKFSVDVLKNEFNVSEIIKKYHFLYYQLLEKK</sequence>
<evidence type="ECO:0000259" key="2">
    <source>
        <dbReference type="Pfam" id="PF00534"/>
    </source>
</evidence>
<reference evidence="4 5" key="1">
    <citation type="submission" date="2017-02" db="EMBL/GenBank/DDBJ databases">
        <title>Complete genome sequence of the cold-active Pseudoalteromonas aliena strain EH1 isolated from Arctic seawater.</title>
        <authorList>
            <person name="Kim E."/>
            <person name="Heo E."/>
            <person name="Kim H."/>
            <person name="Kim D."/>
        </authorList>
    </citation>
    <scope>NUCLEOTIDE SEQUENCE [LARGE SCALE GENOMIC DNA]</scope>
    <source>
        <strain evidence="4 5">EH1</strain>
    </source>
</reference>
<dbReference type="GO" id="GO:0009103">
    <property type="term" value="P:lipopolysaccharide biosynthetic process"/>
    <property type="evidence" value="ECO:0007669"/>
    <property type="project" value="TreeGrafter"/>
</dbReference>
<dbReference type="NCBIfam" id="NF038255">
    <property type="entry name" value="exopoly_VpsD"/>
    <property type="match status" value="1"/>
</dbReference>
<dbReference type="RefSeq" id="WP_077538247.1">
    <property type="nucleotide sequence ID" value="NZ_CANLYY010000009.1"/>
</dbReference>
<dbReference type="SUPFAM" id="SSF53756">
    <property type="entry name" value="UDP-Glycosyltransferase/glycogen phosphorylase"/>
    <property type="match status" value="1"/>
</dbReference>
<dbReference type="PANTHER" id="PTHR46401:SF2">
    <property type="entry name" value="GLYCOSYLTRANSFERASE WBBK-RELATED"/>
    <property type="match status" value="1"/>
</dbReference>
<name>A0A1Q2H2P0_9GAMM</name>
<evidence type="ECO:0000259" key="3">
    <source>
        <dbReference type="Pfam" id="PF13439"/>
    </source>
</evidence>
<gene>
    <name evidence="4" type="ORF">B0W48_18600</name>
</gene>
<proteinExistence type="predicted"/>
<dbReference type="PANTHER" id="PTHR46401">
    <property type="entry name" value="GLYCOSYLTRANSFERASE WBBK-RELATED"/>
    <property type="match status" value="1"/>
</dbReference>
<dbReference type="Pfam" id="PF13439">
    <property type="entry name" value="Glyco_transf_4"/>
    <property type="match status" value="1"/>
</dbReference>
<dbReference type="KEGG" id="paln:B0W48_18600"/>
<dbReference type="InterPro" id="IPR028098">
    <property type="entry name" value="Glyco_trans_4-like_N"/>
</dbReference>
<feature type="domain" description="Glycosyl transferase family 1" evidence="2">
    <location>
        <begin position="197"/>
        <end position="322"/>
    </location>
</feature>
<dbReference type="EMBL" id="CP019628">
    <property type="protein sequence ID" value="AQQ01613.1"/>
    <property type="molecule type" value="Genomic_DNA"/>
</dbReference>
<protein>
    <submittedName>
        <fullName evidence="4">Exopolysaccharide biosynthesis protein</fullName>
    </submittedName>
</protein>
<dbReference type="Gene3D" id="3.40.50.2000">
    <property type="entry name" value="Glycogen Phosphorylase B"/>
    <property type="match status" value="2"/>
</dbReference>
<keyword evidence="1" id="KW-0808">Transferase</keyword>
<dbReference type="Proteomes" id="UP000188243">
    <property type="component" value="Chromosome"/>
</dbReference>
<organism evidence="4 5">
    <name type="scientific">Pseudoalteromonas aliena</name>
    <dbReference type="NCBI Taxonomy" id="247523"/>
    <lineage>
        <taxon>Bacteria</taxon>
        <taxon>Pseudomonadati</taxon>
        <taxon>Pseudomonadota</taxon>
        <taxon>Gammaproteobacteria</taxon>
        <taxon>Alteromonadales</taxon>
        <taxon>Pseudoalteromonadaceae</taxon>
        <taxon>Pseudoalteromonas</taxon>
    </lineage>
</organism>